<keyword evidence="1" id="KW-0446">Lipid-binding</keyword>
<dbReference type="GO" id="GO:0008289">
    <property type="term" value="F:lipid binding"/>
    <property type="evidence" value="ECO:0007669"/>
    <property type="project" value="UniProtKB-KW"/>
</dbReference>
<evidence type="ECO:0000313" key="3">
    <source>
        <dbReference type="Proteomes" id="UP000095544"/>
    </source>
</evidence>
<dbReference type="Gene3D" id="3.40.50.10440">
    <property type="entry name" value="Dihydroxyacetone kinase, domain 1"/>
    <property type="match status" value="1"/>
</dbReference>
<dbReference type="STRING" id="39482.ERS852491_04450"/>
<dbReference type="PANTHER" id="PTHR33434:SF2">
    <property type="entry name" value="FATTY ACID-BINDING PROTEIN TM_1468"/>
    <property type="match status" value="1"/>
</dbReference>
<dbReference type="OrthoDB" id="2138472at2"/>
<sequence>MSYKVIVDSCGELTEDMKKSGLFETASLSMEVGGVRIIDDETFDQADFLRRVAASPECPKSSCPSPEEYMERYHCEADRVYAVTLSAELSGSYNSAELGRKLYKEEYGEKDIYIFNSRSASVGETLIAMKIQECEDRGMTFKEVIDTVERYIAGQNTYFVLETLDTLRKNGRLSGIKAIVASALNIKPVMGAKPEGVICQLGQARGMKRALAKMADHIIEDLEMPEEKILAISHCNCEERALEVQRMLLEKIHVKTSFIIDTAGISTMYASDGGIIVVI</sequence>
<dbReference type="InterPro" id="IPR043168">
    <property type="entry name" value="DegV_C"/>
</dbReference>
<name>A0A174L4T3_9FIRM</name>
<dbReference type="InterPro" id="IPR003797">
    <property type="entry name" value="DegV"/>
</dbReference>
<dbReference type="Gene3D" id="3.30.1180.10">
    <property type="match status" value="1"/>
</dbReference>
<dbReference type="Pfam" id="PF02645">
    <property type="entry name" value="DegV"/>
    <property type="match status" value="1"/>
</dbReference>
<dbReference type="NCBIfam" id="TIGR00762">
    <property type="entry name" value="DegV"/>
    <property type="match status" value="1"/>
</dbReference>
<dbReference type="Proteomes" id="UP000095544">
    <property type="component" value="Unassembled WGS sequence"/>
</dbReference>
<dbReference type="PANTHER" id="PTHR33434">
    <property type="entry name" value="DEGV DOMAIN-CONTAINING PROTEIN DR_1986-RELATED"/>
    <property type="match status" value="1"/>
</dbReference>
<protein>
    <submittedName>
        <fullName evidence="2">DegV domain-containing protein SAV1425</fullName>
    </submittedName>
</protein>
<evidence type="ECO:0000313" key="2">
    <source>
        <dbReference type="EMBL" id="CUP17158.1"/>
    </source>
</evidence>
<reference evidence="2 3" key="1">
    <citation type="submission" date="2015-09" db="EMBL/GenBank/DDBJ databases">
        <authorList>
            <consortium name="Pathogen Informatics"/>
        </authorList>
    </citation>
    <scope>NUCLEOTIDE SEQUENCE [LARGE SCALE GENOMIC DNA]</scope>
    <source>
        <strain evidence="2 3">2789STDY5834876</strain>
    </source>
</reference>
<dbReference type="PROSITE" id="PS51482">
    <property type="entry name" value="DEGV"/>
    <property type="match status" value="1"/>
</dbReference>
<gene>
    <name evidence="2" type="ORF">ERS852491_04450</name>
</gene>
<dbReference type="RefSeq" id="WP_055154991.1">
    <property type="nucleotide sequence ID" value="NZ_CYZU01000063.1"/>
</dbReference>
<dbReference type="SUPFAM" id="SSF82549">
    <property type="entry name" value="DAK1/DegV-like"/>
    <property type="match status" value="1"/>
</dbReference>
<dbReference type="Gene3D" id="2.20.28.50">
    <property type="entry name" value="degv family protein"/>
    <property type="match status" value="1"/>
</dbReference>
<evidence type="ECO:0000256" key="1">
    <source>
        <dbReference type="ARBA" id="ARBA00023121"/>
    </source>
</evidence>
<dbReference type="AlphaFoldDB" id="A0A174L4T3"/>
<dbReference type="InterPro" id="IPR050270">
    <property type="entry name" value="DegV_domain_contain"/>
</dbReference>
<organism evidence="2 3">
    <name type="scientific">Faecalicatena contorta</name>
    <dbReference type="NCBI Taxonomy" id="39482"/>
    <lineage>
        <taxon>Bacteria</taxon>
        <taxon>Bacillati</taxon>
        <taxon>Bacillota</taxon>
        <taxon>Clostridia</taxon>
        <taxon>Lachnospirales</taxon>
        <taxon>Lachnospiraceae</taxon>
        <taxon>Faecalicatena</taxon>
    </lineage>
</organism>
<dbReference type="EMBL" id="CYZU01000063">
    <property type="protein sequence ID" value="CUP17158.1"/>
    <property type="molecule type" value="Genomic_DNA"/>
</dbReference>
<proteinExistence type="predicted"/>
<accession>A0A174L4T3</accession>